<gene>
    <name evidence="1" type="ORF">UFOPK2360_01328</name>
    <name evidence="2" type="ORF">UFOPK2922_00326</name>
    <name evidence="3" type="ORF">UFOPK3306_00387</name>
</gene>
<proteinExistence type="predicted"/>
<evidence type="ECO:0000313" key="2">
    <source>
        <dbReference type="EMBL" id="CAB4770662.1"/>
    </source>
</evidence>
<dbReference type="InterPro" id="IPR029058">
    <property type="entry name" value="AB_hydrolase_fold"/>
</dbReference>
<evidence type="ECO:0000313" key="1">
    <source>
        <dbReference type="EMBL" id="CAB4694778.1"/>
    </source>
</evidence>
<name>A0A6J6PE85_9ZZZZ</name>
<organism evidence="1">
    <name type="scientific">freshwater metagenome</name>
    <dbReference type="NCBI Taxonomy" id="449393"/>
    <lineage>
        <taxon>unclassified sequences</taxon>
        <taxon>metagenomes</taxon>
        <taxon>ecological metagenomes</taxon>
    </lineage>
</organism>
<dbReference type="EMBL" id="CAFBLI010000019">
    <property type="protein sequence ID" value="CAB4860393.1"/>
    <property type="molecule type" value="Genomic_DNA"/>
</dbReference>
<reference evidence="1" key="1">
    <citation type="submission" date="2020-05" db="EMBL/GenBank/DDBJ databases">
        <authorList>
            <person name="Chiriac C."/>
            <person name="Salcher M."/>
            <person name="Ghai R."/>
            <person name="Kavagutti S V."/>
        </authorList>
    </citation>
    <scope>NUCLEOTIDE SEQUENCE</scope>
</reference>
<protein>
    <submittedName>
        <fullName evidence="1">Unannotated protein</fullName>
    </submittedName>
</protein>
<sequence length="353" mass="38721">MDLGAFGDLPALLGFAPSSEPQINTDQLLSHLGTLPKFPTDFQILRGKKWNHEGVAITEISWSVGWGPRTQAYLLTPEGVTTPLPGALFLHSHDDVKEFGKEKLVAGGTELPEHLQWVKRDHYGNQAPANELAKRGFAVLAFDAFMWGSRRFPEEVMPNRLKEVLGSDDYELLSVMHESMSLSKYLSLFGATLAGLLNFDDRVALAVAHTLPEFTDSISAVGLSGGGCRAIYLHATTTADQLRATVCVGAMATYGSMLESHVAPHSWMFFPHDLASVTDWPGVAVIGAPKPLYIQYCGNDQLFTPAGMKDADKSISQHYAKISAEYRGDFYPVKHSFTAAMQKDAFDWMKSHG</sequence>
<dbReference type="AlphaFoldDB" id="A0A6J6PE85"/>
<evidence type="ECO:0000313" key="3">
    <source>
        <dbReference type="EMBL" id="CAB4860393.1"/>
    </source>
</evidence>
<accession>A0A6J6PE85</accession>
<dbReference type="EMBL" id="CAEZZS010000009">
    <property type="protein sequence ID" value="CAB4770662.1"/>
    <property type="molecule type" value="Genomic_DNA"/>
</dbReference>
<dbReference type="Gene3D" id="3.40.50.1820">
    <property type="entry name" value="alpha/beta hydrolase"/>
    <property type="match status" value="1"/>
</dbReference>
<dbReference type="EMBL" id="CAEZXH010000121">
    <property type="protein sequence ID" value="CAB4694778.1"/>
    <property type="molecule type" value="Genomic_DNA"/>
</dbReference>
<dbReference type="SUPFAM" id="SSF53474">
    <property type="entry name" value="alpha/beta-Hydrolases"/>
    <property type="match status" value="1"/>
</dbReference>